<feature type="region of interest" description="Disordered" evidence="1">
    <location>
        <begin position="1"/>
        <end position="27"/>
    </location>
</feature>
<gene>
    <name evidence="2" type="ORF">A2777_00175</name>
</gene>
<dbReference type="Proteomes" id="UP000177354">
    <property type="component" value="Unassembled WGS sequence"/>
</dbReference>
<dbReference type="AlphaFoldDB" id="A0A1F5Z6A1"/>
<protein>
    <recommendedName>
        <fullName evidence="4">Peptidase S1 domain-containing protein</fullName>
    </recommendedName>
</protein>
<dbReference type="InterPro" id="IPR009003">
    <property type="entry name" value="Peptidase_S1_PA"/>
</dbReference>
<accession>A0A1F5Z6A1</accession>
<dbReference type="Gene3D" id="2.40.10.10">
    <property type="entry name" value="Trypsin-like serine proteases"/>
    <property type="match status" value="2"/>
</dbReference>
<dbReference type="InterPro" id="IPR043504">
    <property type="entry name" value="Peptidase_S1_PA_chymotrypsin"/>
</dbReference>
<dbReference type="EMBL" id="MFJF01000006">
    <property type="protein sequence ID" value="OGG07951.1"/>
    <property type="molecule type" value="Genomic_DNA"/>
</dbReference>
<evidence type="ECO:0000256" key="1">
    <source>
        <dbReference type="SAM" id="MobiDB-lite"/>
    </source>
</evidence>
<evidence type="ECO:0000313" key="3">
    <source>
        <dbReference type="Proteomes" id="UP000177354"/>
    </source>
</evidence>
<organism evidence="2 3">
    <name type="scientific">Candidatus Gottesmanbacteria bacterium RIFCSPHIGHO2_01_FULL_40_15</name>
    <dbReference type="NCBI Taxonomy" id="1798376"/>
    <lineage>
        <taxon>Bacteria</taxon>
        <taxon>Candidatus Gottesmaniibacteriota</taxon>
    </lineage>
</organism>
<dbReference type="SUPFAM" id="SSF50494">
    <property type="entry name" value="Trypsin-like serine proteases"/>
    <property type="match status" value="1"/>
</dbReference>
<evidence type="ECO:0008006" key="4">
    <source>
        <dbReference type="Google" id="ProtNLM"/>
    </source>
</evidence>
<feature type="compositionally biased region" description="Polar residues" evidence="1">
    <location>
        <begin position="7"/>
        <end position="19"/>
    </location>
</feature>
<name>A0A1F5Z6A1_9BACT</name>
<proteinExistence type="predicted"/>
<sequence length="319" mass="35496">MADSSSEHPQSGFISTLTSKPHDNKSWSEFGTERRRVLKGLSLLATGFLAACLPQKEPPPPPPDSLPTPMSSQLNAFVNTPRTFEQQMAVREKLPQDMINNAVYMNAVSPDRQKEVGSGLVLMENKKYLAVLTARHFIVPLDFQPVELMIAQYHAGRQGKSIPLYPDSHSVLTLKDNPFAIILINKNDPDEKYTNFSQILPISENSYQPGDILTSVAFPEVCLKSNDKWIVNEVQITGNKGTLDKEGDFQFDIGTGWTDWGSSGGPIKNSRDELSAMTFGGKGYQDKVYVAPVYPYLSKFFDHPDMPEPLKKALSESVR</sequence>
<comment type="caution">
    <text evidence="2">The sequence shown here is derived from an EMBL/GenBank/DDBJ whole genome shotgun (WGS) entry which is preliminary data.</text>
</comment>
<evidence type="ECO:0000313" key="2">
    <source>
        <dbReference type="EMBL" id="OGG07951.1"/>
    </source>
</evidence>
<reference evidence="2 3" key="1">
    <citation type="journal article" date="2016" name="Nat. Commun.">
        <title>Thousands of microbial genomes shed light on interconnected biogeochemical processes in an aquifer system.</title>
        <authorList>
            <person name="Anantharaman K."/>
            <person name="Brown C.T."/>
            <person name="Hug L.A."/>
            <person name="Sharon I."/>
            <person name="Castelle C.J."/>
            <person name="Probst A.J."/>
            <person name="Thomas B.C."/>
            <person name="Singh A."/>
            <person name="Wilkins M.J."/>
            <person name="Karaoz U."/>
            <person name="Brodie E.L."/>
            <person name="Williams K.H."/>
            <person name="Hubbard S.S."/>
            <person name="Banfield J.F."/>
        </authorList>
    </citation>
    <scope>NUCLEOTIDE SEQUENCE [LARGE SCALE GENOMIC DNA]</scope>
</reference>